<dbReference type="Proteomes" id="UP000023152">
    <property type="component" value="Unassembled WGS sequence"/>
</dbReference>
<dbReference type="PANTHER" id="PTHR13663">
    <property type="entry name" value="SIMILAR TO RIKEN CDNA 6430548M08"/>
    <property type="match status" value="1"/>
</dbReference>
<name>X6NI91_RETFI</name>
<feature type="compositionally biased region" description="Low complexity" evidence="1">
    <location>
        <begin position="144"/>
        <end position="160"/>
    </location>
</feature>
<evidence type="ECO:0000256" key="1">
    <source>
        <dbReference type="SAM" id="MobiDB-lite"/>
    </source>
</evidence>
<keyword evidence="3" id="KW-1185">Reference proteome</keyword>
<proteinExistence type="predicted"/>
<evidence type="ECO:0000313" key="2">
    <source>
        <dbReference type="EMBL" id="ETO25072.1"/>
    </source>
</evidence>
<feature type="compositionally biased region" description="Polar residues" evidence="1">
    <location>
        <begin position="161"/>
        <end position="175"/>
    </location>
</feature>
<feature type="region of interest" description="Disordered" evidence="1">
    <location>
        <begin position="1"/>
        <end position="33"/>
    </location>
</feature>
<feature type="compositionally biased region" description="Polar residues" evidence="1">
    <location>
        <begin position="22"/>
        <end position="32"/>
    </location>
</feature>
<organism evidence="2 3">
    <name type="scientific">Reticulomyxa filosa</name>
    <dbReference type="NCBI Taxonomy" id="46433"/>
    <lineage>
        <taxon>Eukaryota</taxon>
        <taxon>Sar</taxon>
        <taxon>Rhizaria</taxon>
        <taxon>Retaria</taxon>
        <taxon>Foraminifera</taxon>
        <taxon>Monothalamids</taxon>
        <taxon>Reticulomyxidae</taxon>
        <taxon>Reticulomyxa</taxon>
    </lineage>
</organism>
<comment type="caution">
    <text evidence="2">The sequence shown here is derived from an EMBL/GenBank/DDBJ whole genome shotgun (WGS) entry which is preliminary data.</text>
</comment>
<reference evidence="2 3" key="1">
    <citation type="journal article" date="2013" name="Curr. Biol.">
        <title>The Genome of the Foraminiferan Reticulomyxa filosa.</title>
        <authorList>
            <person name="Glockner G."/>
            <person name="Hulsmann N."/>
            <person name="Schleicher M."/>
            <person name="Noegel A.A."/>
            <person name="Eichinger L."/>
            <person name="Gallinger C."/>
            <person name="Pawlowski J."/>
            <person name="Sierra R."/>
            <person name="Euteneuer U."/>
            <person name="Pillet L."/>
            <person name="Moustafa A."/>
            <person name="Platzer M."/>
            <person name="Groth M."/>
            <person name="Szafranski K."/>
            <person name="Schliwa M."/>
        </authorList>
    </citation>
    <scope>NUCLEOTIDE SEQUENCE [LARGE SCALE GENOMIC DNA]</scope>
</reference>
<dbReference type="EMBL" id="ASPP01008759">
    <property type="protein sequence ID" value="ETO25072.1"/>
    <property type="molecule type" value="Genomic_DNA"/>
</dbReference>
<dbReference type="PANTHER" id="PTHR13663:SF2">
    <property type="entry name" value="SIMILAR TO RIKEN CDNA 6430548M08"/>
    <property type="match status" value="1"/>
</dbReference>
<feature type="compositionally biased region" description="Basic and acidic residues" evidence="1">
    <location>
        <begin position="1"/>
        <end position="18"/>
    </location>
</feature>
<dbReference type="InterPro" id="IPR039872">
    <property type="entry name" value="KIAA0513"/>
</dbReference>
<sequence>MSKILGRDPELLSKEGPPRDSPNANATDQPSSPVVELNDEEFQDLKSQCLQSLNSVEGRMAFAILLNRQRNADHGLELGKIQFLELANLVELFCDSVEKHNPIDVKPAKLVMIMTQSLYVRKDSVADDPKFQEKILLQTPANNTTSTTTITSTDTLLRSSESQINEASSPPNVQDDNVENEKKEETSPNTGDKVEIQAVSSSSRSLLPKQDKIFLVDLIKHHHLWKSETFWKEAFCDSLKQELKKYPIMQRWHSTQEQMEADRRNREITFSQLAAITHNMKEFGMQDSTIINFLDSQDLNSDKKMMLKATLGIIDPAPLPQPTSIAKQTKSTPEIALTKEVDTHTQHLESEGNDSNEWDTDITVTATPTDNEKDQQFIHLPNNHPNSMEMLPTPNGGIFDVKSGSLEST</sequence>
<dbReference type="AlphaFoldDB" id="X6NI91"/>
<evidence type="ECO:0000313" key="3">
    <source>
        <dbReference type="Proteomes" id="UP000023152"/>
    </source>
</evidence>
<feature type="region of interest" description="Disordered" evidence="1">
    <location>
        <begin position="143"/>
        <end position="193"/>
    </location>
</feature>
<gene>
    <name evidence="2" type="ORF">RFI_12073</name>
</gene>
<protein>
    <submittedName>
        <fullName evidence="2">Uncharacterized protein</fullName>
    </submittedName>
</protein>
<accession>X6NI91</accession>